<evidence type="ECO:0000313" key="3">
    <source>
        <dbReference type="Proteomes" id="UP000228934"/>
    </source>
</evidence>
<gene>
    <name evidence="2" type="ORF">AB205_0185510</name>
</gene>
<proteinExistence type="predicted"/>
<dbReference type="EMBL" id="KV932335">
    <property type="protein sequence ID" value="PIO32161.1"/>
    <property type="molecule type" value="Genomic_DNA"/>
</dbReference>
<accession>A0A2G9RY65</accession>
<feature type="compositionally biased region" description="Basic residues" evidence="1">
    <location>
        <begin position="73"/>
        <end position="86"/>
    </location>
</feature>
<organism evidence="2 3">
    <name type="scientific">Aquarana catesbeiana</name>
    <name type="common">American bullfrog</name>
    <name type="synonym">Rana catesbeiana</name>
    <dbReference type="NCBI Taxonomy" id="8400"/>
    <lineage>
        <taxon>Eukaryota</taxon>
        <taxon>Metazoa</taxon>
        <taxon>Chordata</taxon>
        <taxon>Craniata</taxon>
        <taxon>Vertebrata</taxon>
        <taxon>Euteleostomi</taxon>
        <taxon>Amphibia</taxon>
        <taxon>Batrachia</taxon>
        <taxon>Anura</taxon>
        <taxon>Neobatrachia</taxon>
        <taxon>Ranoidea</taxon>
        <taxon>Ranidae</taxon>
        <taxon>Aquarana</taxon>
    </lineage>
</organism>
<evidence type="ECO:0000313" key="2">
    <source>
        <dbReference type="EMBL" id="PIO32161.1"/>
    </source>
</evidence>
<dbReference type="AlphaFoldDB" id="A0A2G9RY65"/>
<protein>
    <submittedName>
        <fullName evidence="2">Uncharacterized protein</fullName>
    </submittedName>
</protein>
<keyword evidence="3" id="KW-1185">Reference proteome</keyword>
<feature type="compositionally biased region" description="Basic and acidic residues" evidence="1">
    <location>
        <begin position="33"/>
        <end position="43"/>
    </location>
</feature>
<feature type="region of interest" description="Disordered" evidence="1">
    <location>
        <begin position="33"/>
        <end position="94"/>
    </location>
</feature>
<reference evidence="3" key="1">
    <citation type="journal article" date="2017" name="Nat. Commun.">
        <title>The North American bullfrog draft genome provides insight into hormonal regulation of long noncoding RNA.</title>
        <authorList>
            <person name="Hammond S.A."/>
            <person name="Warren R.L."/>
            <person name="Vandervalk B.P."/>
            <person name="Kucuk E."/>
            <person name="Khan H."/>
            <person name="Gibb E.A."/>
            <person name="Pandoh P."/>
            <person name="Kirk H."/>
            <person name="Zhao Y."/>
            <person name="Jones M."/>
            <person name="Mungall A.J."/>
            <person name="Coope R."/>
            <person name="Pleasance S."/>
            <person name="Moore R.A."/>
            <person name="Holt R.A."/>
            <person name="Round J.M."/>
            <person name="Ohora S."/>
            <person name="Walle B.V."/>
            <person name="Veldhoen N."/>
            <person name="Helbing C.C."/>
            <person name="Birol I."/>
        </authorList>
    </citation>
    <scope>NUCLEOTIDE SEQUENCE [LARGE SCALE GENOMIC DNA]</scope>
</reference>
<name>A0A2G9RY65_AQUCT</name>
<sequence length="121" mass="14400">MKDIQPSFPIQEEGMKDIEAPFPIQEQGDFIDINKNHNHKQDQEQEDAEPPCPPAENKTALPDSQVDLEDGKRWKKKKRKKRKKAHQTPSTFTKRECEWKGKFQQQRGWDFQRNCYAPYTR</sequence>
<dbReference type="Proteomes" id="UP000228934">
    <property type="component" value="Unassembled WGS sequence"/>
</dbReference>
<evidence type="ECO:0000256" key="1">
    <source>
        <dbReference type="SAM" id="MobiDB-lite"/>
    </source>
</evidence>